<reference evidence="2 3" key="1">
    <citation type="submission" date="2016-02" db="EMBL/GenBank/DDBJ databases">
        <title>Genome analysis of coral dinoflagellate symbionts highlights evolutionary adaptations to a symbiotic lifestyle.</title>
        <authorList>
            <person name="Aranda M."/>
            <person name="Li Y."/>
            <person name="Liew Y.J."/>
            <person name="Baumgarten S."/>
            <person name="Simakov O."/>
            <person name="Wilson M."/>
            <person name="Piel J."/>
            <person name="Ashoor H."/>
            <person name="Bougouffa S."/>
            <person name="Bajic V.B."/>
            <person name="Ryu T."/>
            <person name="Ravasi T."/>
            <person name="Bayer T."/>
            <person name="Micklem G."/>
            <person name="Kim H."/>
            <person name="Bhak J."/>
            <person name="Lajeunesse T.C."/>
            <person name="Voolstra C.R."/>
        </authorList>
    </citation>
    <scope>NUCLEOTIDE SEQUENCE [LARGE SCALE GENOMIC DNA]</scope>
    <source>
        <strain evidence="2 3">CCMP2467</strain>
    </source>
</reference>
<evidence type="ECO:0000256" key="1">
    <source>
        <dbReference type="SAM" id="MobiDB-lite"/>
    </source>
</evidence>
<accession>A0A1Q9DAQ6</accession>
<keyword evidence="3" id="KW-1185">Reference proteome</keyword>
<name>A0A1Q9DAQ6_SYMMI</name>
<evidence type="ECO:0000313" key="3">
    <source>
        <dbReference type="Proteomes" id="UP000186817"/>
    </source>
</evidence>
<feature type="compositionally biased region" description="Polar residues" evidence="1">
    <location>
        <begin position="412"/>
        <end position="426"/>
    </location>
</feature>
<evidence type="ECO:0000313" key="2">
    <source>
        <dbReference type="EMBL" id="OLP92292.1"/>
    </source>
</evidence>
<dbReference type="EMBL" id="LSRX01000628">
    <property type="protein sequence ID" value="OLP92292.1"/>
    <property type="molecule type" value="Genomic_DNA"/>
</dbReference>
<dbReference type="OrthoDB" id="10414322at2759"/>
<feature type="region of interest" description="Disordered" evidence="1">
    <location>
        <begin position="398"/>
        <end position="426"/>
    </location>
</feature>
<dbReference type="Proteomes" id="UP000186817">
    <property type="component" value="Unassembled WGS sequence"/>
</dbReference>
<gene>
    <name evidence="2" type="ORF">AK812_SmicGene25930</name>
</gene>
<comment type="caution">
    <text evidence="2">The sequence shown here is derived from an EMBL/GenBank/DDBJ whole genome shotgun (WGS) entry which is preliminary data.</text>
</comment>
<sequence>MGIRRCFAGSCGEGAQGAAFVTEVEGSPPGTTLSVALADQSLLNNIKGYFLRGSQSSWPVSQENTGESVLKECSILKELQVAGVADVVRCEATCEVDVGGGQRSAALLSPYLPDAKQVSFTSALSEPAEDQRVASLIRTAVAILSRGIAVSDVQVLQQASGRLLWIDFTEAVRLPMVGGPQGSLSVKHPSFRRSFETAEAAALSFVAEVFALVPANSRGAALRALRAAVCETQGPGAIYNKLWGEMPWLEDGADVDLSCEVPEGSCCVAVQGFQDAFGQGGSFAALMACGRVLQWTRAGNVAYCWLASPEAVWIAQQFLHRPPSFILPDEAAQRAVKRWREGRRQEFGQLQGGLWHLPEDEELDRLLREDPTVKAAKARLAEFFRLLAEDDGFDVPGAVPETMRSNARLGNHGQQQEGYSPWQQSA</sequence>
<protein>
    <submittedName>
        <fullName evidence="2">Uncharacterized protein</fullName>
    </submittedName>
</protein>
<organism evidence="2 3">
    <name type="scientific">Symbiodinium microadriaticum</name>
    <name type="common">Dinoflagellate</name>
    <name type="synonym">Zooxanthella microadriatica</name>
    <dbReference type="NCBI Taxonomy" id="2951"/>
    <lineage>
        <taxon>Eukaryota</taxon>
        <taxon>Sar</taxon>
        <taxon>Alveolata</taxon>
        <taxon>Dinophyceae</taxon>
        <taxon>Suessiales</taxon>
        <taxon>Symbiodiniaceae</taxon>
        <taxon>Symbiodinium</taxon>
    </lineage>
</organism>
<proteinExistence type="predicted"/>
<dbReference type="AlphaFoldDB" id="A0A1Q9DAQ6"/>